<evidence type="ECO:0000313" key="7">
    <source>
        <dbReference type="EMBL" id="CAH3023445.1"/>
    </source>
</evidence>
<protein>
    <recommendedName>
        <fullName evidence="6">MANSC domain-containing protein</fullName>
    </recommendedName>
</protein>
<dbReference type="Pfam" id="PF23597">
    <property type="entry name" value="KIAA0319_N"/>
    <property type="match status" value="1"/>
</dbReference>
<keyword evidence="8" id="KW-1185">Reference proteome</keyword>
<dbReference type="PANTHER" id="PTHR46182">
    <property type="entry name" value="FI19480P1"/>
    <property type="match status" value="1"/>
</dbReference>
<evidence type="ECO:0000256" key="5">
    <source>
        <dbReference type="SAM" id="Phobius"/>
    </source>
</evidence>
<comment type="subcellular location">
    <subcellularLocation>
        <location evidence="1">Membrane</location>
    </subcellularLocation>
</comment>
<organism evidence="7 8">
    <name type="scientific">Porites evermanni</name>
    <dbReference type="NCBI Taxonomy" id="104178"/>
    <lineage>
        <taxon>Eukaryota</taxon>
        <taxon>Metazoa</taxon>
        <taxon>Cnidaria</taxon>
        <taxon>Anthozoa</taxon>
        <taxon>Hexacorallia</taxon>
        <taxon>Scleractinia</taxon>
        <taxon>Fungiina</taxon>
        <taxon>Poritidae</taxon>
        <taxon>Porites</taxon>
    </lineage>
</organism>
<feature type="region of interest" description="Disordered" evidence="4">
    <location>
        <begin position="116"/>
        <end position="155"/>
    </location>
</feature>
<dbReference type="Proteomes" id="UP001159427">
    <property type="component" value="Unassembled WGS sequence"/>
</dbReference>
<keyword evidence="3" id="KW-0325">Glycoprotein</keyword>
<evidence type="ECO:0000256" key="1">
    <source>
        <dbReference type="ARBA" id="ARBA00004370"/>
    </source>
</evidence>
<name>A0ABN8M4U0_9CNID</name>
<feature type="non-terminal residue" evidence="7">
    <location>
        <position position="1"/>
    </location>
</feature>
<feature type="transmembrane region" description="Helical" evidence="5">
    <location>
        <begin position="222"/>
        <end position="244"/>
    </location>
</feature>
<dbReference type="InterPro" id="IPR029865">
    <property type="entry name" value="KIAA0319-like"/>
</dbReference>
<feature type="compositionally biased region" description="Basic and acidic residues" evidence="4">
    <location>
        <begin position="137"/>
        <end position="155"/>
    </location>
</feature>
<keyword evidence="5" id="KW-1133">Transmembrane helix</keyword>
<dbReference type="EMBL" id="CALNXI010000261">
    <property type="protein sequence ID" value="CAH3023445.1"/>
    <property type="molecule type" value="Genomic_DNA"/>
</dbReference>
<evidence type="ECO:0000259" key="6">
    <source>
        <dbReference type="Pfam" id="PF23597"/>
    </source>
</evidence>
<reference evidence="7 8" key="1">
    <citation type="submission" date="2022-05" db="EMBL/GenBank/DDBJ databases">
        <authorList>
            <consortium name="Genoscope - CEA"/>
            <person name="William W."/>
        </authorList>
    </citation>
    <scope>NUCLEOTIDE SEQUENCE [LARGE SCALE GENOMIC DNA]</scope>
</reference>
<accession>A0ABN8M4U0</accession>
<gene>
    <name evidence="7" type="ORF">PEVE_00019359</name>
</gene>
<dbReference type="PANTHER" id="PTHR46182:SF2">
    <property type="entry name" value="FI19480P1"/>
    <property type="match status" value="1"/>
</dbReference>
<keyword evidence="2 5" id="KW-0472">Membrane</keyword>
<keyword evidence="5" id="KW-0812">Transmembrane</keyword>
<proteinExistence type="predicted"/>
<evidence type="ECO:0000256" key="4">
    <source>
        <dbReference type="SAM" id="MobiDB-lite"/>
    </source>
</evidence>
<evidence type="ECO:0000256" key="3">
    <source>
        <dbReference type="ARBA" id="ARBA00023180"/>
    </source>
</evidence>
<evidence type="ECO:0000313" key="8">
    <source>
        <dbReference type="Proteomes" id="UP001159427"/>
    </source>
</evidence>
<comment type="caution">
    <text evidence="7">The sequence shown here is derived from an EMBL/GenBank/DDBJ whole genome shotgun (WGS) entry which is preliminary data.</text>
</comment>
<feature type="domain" description="MANSC" evidence="6">
    <location>
        <begin position="24"/>
        <end position="107"/>
    </location>
</feature>
<sequence length="264" mass="28873">CFYGVISGEQRWSTSFLSQASELSCEPGKVRRNATFLHGTKSGNFTKLGKVSDLEVCTLLCCELDRCQAAFLAGTNCYAVTCFTKNHCATVPALNNKWQPMVAFVKRFNKVAHVEAASNDESQNDQDAAVHAGKTYTESKEESESHSTGAKSKEDMRLKMFSKEHKLKAASNSGVRLTIKTDGKTDGVQLEELQKQTSLHKKASISYCKVAHAQRHSAKYNLVSAAVATCLMAFILSGCAVVAAKIRKQKESTTDYAPVPDTQE</sequence>
<dbReference type="InterPro" id="IPR013980">
    <property type="entry name" value="MANSC_dom"/>
</dbReference>
<evidence type="ECO:0000256" key="2">
    <source>
        <dbReference type="ARBA" id="ARBA00023136"/>
    </source>
</evidence>